<dbReference type="CDD" id="cd00567">
    <property type="entry name" value="ACAD"/>
    <property type="match status" value="1"/>
</dbReference>
<organism evidence="7 8">
    <name type="scientific">Paenibacillus borealis</name>
    <dbReference type="NCBI Taxonomy" id="160799"/>
    <lineage>
        <taxon>Bacteria</taxon>
        <taxon>Bacillati</taxon>
        <taxon>Bacillota</taxon>
        <taxon>Bacilli</taxon>
        <taxon>Bacillales</taxon>
        <taxon>Paenibacillaceae</taxon>
        <taxon>Paenibacillus</taxon>
    </lineage>
</organism>
<dbReference type="Gene3D" id="1.20.140.10">
    <property type="entry name" value="Butyryl-CoA Dehydrogenase, subunit A, domain 3"/>
    <property type="match status" value="1"/>
</dbReference>
<keyword evidence="8" id="KW-1185">Reference proteome</keyword>
<dbReference type="SUPFAM" id="SSF56645">
    <property type="entry name" value="Acyl-CoA dehydrogenase NM domain-like"/>
    <property type="match status" value="1"/>
</dbReference>
<evidence type="ECO:0000313" key="8">
    <source>
        <dbReference type="Proteomes" id="UP000187412"/>
    </source>
</evidence>
<feature type="domain" description="Acyl-CoA oxidase/dehydrogenase middle" evidence="6">
    <location>
        <begin position="100"/>
        <end position="197"/>
    </location>
</feature>
<dbReference type="PANTHER" id="PTHR43884:SF19">
    <property type="entry name" value="ACYL-COA DEHYDROGENASE FADE4-RELATED"/>
    <property type="match status" value="1"/>
</dbReference>
<dbReference type="InterPro" id="IPR046373">
    <property type="entry name" value="Acyl-CoA_Oxase/DH_mid-dom_sf"/>
</dbReference>
<dbReference type="Gene3D" id="2.40.110.10">
    <property type="entry name" value="Butyryl-CoA Dehydrogenase, subunit A, domain 2"/>
    <property type="match status" value="1"/>
</dbReference>
<dbReference type="Proteomes" id="UP000187412">
    <property type="component" value="Unassembled WGS sequence"/>
</dbReference>
<dbReference type="EMBL" id="MPTB01000028">
    <property type="protein sequence ID" value="OMD45064.1"/>
    <property type="molecule type" value="Genomic_DNA"/>
</dbReference>
<dbReference type="InterPro" id="IPR009075">
    <property type="entry name" value="AcylCo_DH/oxidase_C"/>
</dbReference>
<gene>
    <name evidence="7" type="ORF">BSK56_20960</name>
</gene>
<keyword evidence="4" id="KW-0560">Oxidoreductase</keyword>
<comment type="similarity">
    <text evidence="1 4">Belongs to the acyl-CoA dehydrogenase family.</text>
</comment>
<evidence type="ECO:0000256" key="4">
    <source>
        <dbReference type="RuleBase" id="RU362125"/>
    </source>
</evidence>
<comment type="caution">
    <text evidence="7">The sequence shown here is derived from an EMBL/GenBank/DDBJ whole genome shotgun (WGS) entry which is preliminary data.</text>
</comment>
<evidence type="ECO:0000256" key="3">
    <source>
        <dbReference type="ARBA" id="ARBA00022827"/>
    </source>
</evidence>
<dbReference type="InterPro" id="IPR009100">
    <property type="entry name" value="AcylCoA_DH/oxidase_NM_dom_sf"/>
</dbReference>
<dbReference type="SUPFAM" id="SSF47203">
    <property type="entry name" value="Acyl-CoA dehydrogenase C-terminal domain-like"/>
    <property type="match status" value="1"/>
</dbReference>
<protein>
    <recommendedName>
        <fullName evidence="9">Acyl-CoA dehydrogenase</fullName>
    </recommendedName>
</protein>
<evidence type="ECO:0000259" key="6">
    <source>
        <dbReference type="Pfam" id="PF02770"/>
    </source>
</evidence>
<dbReference type="PANTHER" id="PTHR43884">
    <property type="entry name" value="ACYL-COA DEHYDROGENASE"/>
    <property type="match status" value="1"/>
</dbReference>
<sequence>MKTTIDYLSAGLGTWMKLGYLPREAWKQMGDQDWIGLSSRAESGLESFYLLCQELAVHKSVGLIGTYSVNEIALRLLRRFSNPAAEKAAEEIRTGNKNIALCISEENAGSDINKLTTQAIAADNEGYMITGEKMYITNAPIADYFLVAARTNEAGEAWKSISLFLVERHQKGIFVSEEKDKAGARLMPFGEVHFADCPVAADCLLGRKNRGFEYLAGALDFERTLISIMALSMSEMVFAELTEHLNRREIFGKRLIEFQRNKFLISDFYSKISMLKQFVLNLINDLKQNQADKNHVFVAKIQSTELLRELADAALQLYGAKGYVSDHWIANLYNDIRWLSIGGGANEMLKDMLGNKVVRNPKI</sequence>
<evidence type="ECO:0000259" key="5">
    <source>
        <dbReference type="Pfam" id="PF00441"/>
    </source>
</evidence>
<keyword evidence="3 4" id="KW-0274">FAD</keyword>
<dbReference type="Pfam" id="PF02770">
    <property type="entry name" value="Acyl-CoA_dh_M"/>
    <property type="match status" value="1"/>
</dbReference>
<accession>A0ABX3H777</accession>
<comment type="cofactor">
    <cofactor evidence="4">
        <name>FAD</name>
        <dbReference type="ChEBI" id="CHEBI:57692"/>
    </cofactor>
</comment>
<dbReference type="InterPro" id="IPR006091">
    <property type="entry name" value="Acyl-CoA_Oxase/DH_mid-dom"/>
</dbReference>
<feature type="domain" description="Acyl-CoA dehydrogenase/oxidase C-terminal" evidence="5">
    <location>
        <begin position="209"/>
        <end position="355"/>
    </location>
</feature>
<evidence type="ECO:0008006" key="9">
    <source>
        <dbReference type="Google" id="ProtNLM"/>
    </source>
</evidence>
<evidence type="ECO:0000313" key="7">
    <source>
        <dbReference type="EMBL" id="OMD45064.1"/>
    </source>
</evidence>
<dbReference type="Pfam" id="PF00441">
    <property type="entry name" value="Acyl-CoA_dh_1"/>
    <property type="match status" value="1"/>
</dbReference>
<name>A0ABX3H777_PAEBO</name>
<keyword evidence="2 4" id="KW-0285">Flavoprotein</keyword>
<proteinExistence type="inferred from homology"/>
<dbReference type="InterPro" id="IPR036250">
    <property type="entry name" value="AcylCo_DH-like_C"/>
</dbReference>
<evidence type="ECO:0000256" key="1">
    <source>
        <dbReference type="ARBA" id="ARBA00009347"/>
    </source>
</evidence>
<reference evidence="7 8" key="1">
    <citation type="submission" date="2016-10" db="EMBL/GenBank/DDBJ databases">
        <title>Paenibacillus species isolates.</title>
        <authorList>
            <person name="Beno S.M."/>
        </authorList>
    </citation>
    <scope>NUCLEOTIDE SEQUENCE [LARGE SCALE GENOMIC DNA]</scope>
    <source>
        <strain evidence="7 8">FSL H7-0744</strain>
    </source>
</reference>
<evidence type="ECO:0000256" key="2">
    <source>
        <dbReference type="ARBA" id="ARBA00022630"/>
    </source>
</evidence>